<name>A0A6A6FVC3_9PEZI</name>
<feature type="chain" id="PRO_5025513845" evidence="1">
    <location>
        <begin position="20"/>
        <end position="122"/>
    </location>
</feature>
<evidence type="ECO:0000313" key="3">
    <source>
        <dbReference type="Proteomes" id="UP000799539"/>
    </source>
</evidence>
<dbReference type="EMBL" id="ML992663">
    <property type="protein sequence ID" value="KAF2217294.1"/>
    <property type="molecule type" value="Genomic_DNA"/>
</dbReference>
<evidence type="ECO:0000256" key="1">
    <source>
        <dbReference type="SAM" id="SignalP"/>
    </source>
</evidence>
<sequence length="122" mass="12853">MHAKSAFALFLATAIGVSGEPTWVNFPGQLDCPKGGIISQSKLEAAVYGPAGSIYETAAANLASGYCATEDFDDIPLYNVFIPGAASIGFAYQASTDTYWYCYNTALDSPFVPCKEESAPSS</sequence>
<keyword evidence="1" id="KW-0732">Signal</keyword>
<feature type="signal peptide" evidence="1">
    <location>
        <begin position="1"/>
        <end position="19"/>
    </location>
</feature>
<dbReference type="Proteomes" id="UP000799539">
    <property type="component" value="Unassembled WGS sequence"/>
</dbReference>
<protein>
    <submittedName>
        <fullName evidence="2">Uncharacterized protein</fullName>
    </submittedName>
</protein>
<dbReference type="AlphaFoldDB" id="A0A6A6FVC3"/>
<gene>
    <name evidence="2" type="ORF">CERZMDRAFT_93345</name>
</gene>
<keyword evidence="3" id="KW-1185">Reference proteome</keyword>
<proteinExistence type="predicted"/>
<organism evidence="2 3">
    <name type="scientific">Cercospora zeae-maydis SCOH1-5</name>
    <dbReference type="NCBI Taxonomy" id="717836"/>
    <lineage>
        <taxon>Eukaryota</taxon>
        <taxon>Fungi</taxon>
        <taxon>Dikarya</taxon>
        <taxon>Ascomycota</taxon>
        <taxon>Pezizomycotina</taxon>
        <taxon>Dothideomycetes</taxon>
        <taxon>Dothideomycetidae</taxon>
        <taxon>Mycosphaerellales</taxon>
        <taxon>Mycosphaerellaceae</taxon>
        <taxon>Cercospora</taxon>
    </lineage>
</organism>
<reference evidence="2" key="1">
    <citation type="journal article" date="2020" name="Stud. Mycol.">
        <title>101 Dothideomycetes genomes: a test case for predicting lifestyles and emergence of pathogens.</title>
        <authorList>
            <person name="Haridas S."/>
            <person name="Albert R."/>
            <person name="Binder M."/>
            <person name="Bloem J."/>
            <person name="Labutti K."/>
            <person name="Salamov A."/>
            <person name="Andreopoulos B."/>
            <person name="Baker S."/>
            <person name="Barry K."/>
            <person name="Bills G."/>
            <person name="Bluhm B."/>
            <person name="Cannon C."/>
            <person name="Castanera R."/>
            <person name="Culley D."/>
            <person name="Daum C."/>
            <person name="Ezra D."/>
            <person name="Gonzalez J."/>
            <person name="Henrissat B."/>
            <person name="Kuo A."/>
            <person name="Liang C."/>
            <person name="Lipzen A."/>
            <person name="Lutzoni F."/>
            <person name="Magnuson J."/>
            <person name="Mondo S."/>
            <person name="Nolan M."/>
            <person name="Ohm R."/>
            <person name="Pangilinan J."/>
            <person name="Park H.-J."/>
            <person name="Ramirez L."/>
            <person name="Alfaro M."/>
            <person name="Sun H."/>
            <person name="Tritt A."/>
            <person name="Yoshinaga Y."/>
            <person name="Zwiers L.-H."/>
            <person name="Turgeon B."/>
            <person name="Goodwin S."/>
            <person name="Spatafora J."/>
            <person name="Crous P."/>
            <person name="Grigoriev I."/>
        </authorList>
    </citation>
    <scope>NUCLEOTIDE SEQUENCE</scope>
    <source>
        <strain evidence="2">SCOH1-5</strain>
    </source>
</reference>
<dbReference type="OrthoDB" id="3551791at2759"/>
<accession>A0A6A6FVC3</accession>
<evidence type="ECO:0000313" key="2">
    <source>
        <dbReference type="EMBL" id="KAF2217294.1"/>
    </source>
</evidence>